<reference evidence="14" key="1">
    <citation type="submission" date="2025-08" db="UniProtKB">
        <authorList>
            <consortium name="Ensembl"/>
        </authorList>
    </citation>
    <scope>IDENTIFICATION</scope>
</reference>
<dbReference type="InterPro" id="IPR036116">
    <property type="entry name" value="FN3_sf"/>
</dbReference>
<dbReference type="PANTHER" id="PTHR23037">
    <property type="entry name" value="CYTOKINE RECEPTOR"/>
    <property type="match status" value="1"/>
</dbReference>
<dbReference type="InterPro" id="IPR003961">
    <property type="entry name" value="FN3_dom"/>
</dbReference>
<dbReference type="PANTHER" id="PTHR23037:SF22">
    <property type="entry name" value="CYTOKINE RECEPTOR COMMON SUBUNIT BETA"/>
    <property type="match status" value="1"/>
</dbReference>
<evidence type="ECO:0000256" key="2">
    <source>
        <dbReference type="ARBA" id="ARBA00022692"/>
    </source>
</evidence>
<feature type="compositionally biased region" description="Polar residues" evidence="10">
    <location>
        <begin position="598"/>
        <end position="607"/>
    </location>
</feature>
<evidence type="ECO:0000256" key="10">
    <source>
        <dbReference type="SAM" id="MobiDB-lite"/>
    </source>
</evidence>
<reference evidence="14" key="2">
    <citation type="submission" date="2025-09" db="UniProtKB">
        <authorList>
            <consortium name="Ensembl"/>
        </authorList>
    </citation>
    <scope>IDENTIFICATION</scope>
</reference>
<gene>
    <name evidence="14" type="primary">il6r</name>
</gene>
<dbReference type="Ensembl" id="ENSGMOT00000040067.1">
    <property type="protein sequence ID" value="ENSGMOP00000026173.1"/>
    <property type="gene ID" value="ENSGMOG00000037102.1"/>
</dbReference>
<dbReference type="GO" id="GO:0009897">
    <property type="term" value="C:external side of plasma membrane"/>
    <property type="evidence" value="ECO:0007669"/>
    <property type="project" value="TreeGrafter"/>
</dbReference>
<evidence type="ECO:0000256" key="3">
    <source>
        <dbReference type="ARBA" id="ARBA00022729"/>
    </source>
</evidence>
<keyword evidence="2 11" id="KW-0812">Transmembrane</keyword>
<dbReference type="GO" id="GO:0016064">
    <property type="term" value="P:immunoglobulin mediated immune response"/>
    <property type="evidence" value="ECO:0007669"/>
    <property type="project" value="TreeGrafter"/>
</dbReference>
<protein>
    <submittedName>
        <fullName evidence="14">Interleukin 6 receptor</fullName>
    </submittedName>
</protein>
<keyword evidence="15" id="KW-1185">Reference proteome</keyword>
<feature type="region of interest" description="Disordered" evidence="10">
    <location>
        <begin position="559"/>
        <end position="624"/>
    </location>
</feature>
<dbReference type="Pfam" id="PF09240">
    <property type="entry name" value="IL6Ra-bind"/>
    <property type="match status" value="1"/>
</dbReference>
<dbReference type="GO" id="GO:0004896">
    <property type="term" value="F:cytokine receptor activity"/>
    <property type="evidence" value="ECO:0007669"/>
    <property type="project" value="TreeGrafter"/>
</dbReference>
<feature type="region of interest" description="Disordered" evidence="10">
    <location>
        <begin position="105"/>
        <end position="191"/>
    </location>
</feature>
<feature type="compositionally biased region" description="Acidic residues" evidence="10">
    <location>
        <begin position="574"/>
        <end position="586"/>
    </location>
</feature>
<evidence type="ECO:0000313" key="15">
    <source>
        <dbReference type="Proteomes" id="UP000694546"/>
    </source>
</evidence>
<dbReference type="InterPro" id="IPR013783">
    <property type="entry name" value="Ig-like_fold"/>
</dbReference>
<sequence>MRVFAALLCAAALCSVSPFGGHFEGTCPKEAPARGVLVVAPGSHLSLTCTGQVKLDGMEVAFPFETPTARVGEYTTPHMPPPTTVHQPGASTVIQTIMNQTGRATGRTVPIRYNPQSTTNIVTAGHGRQTHSENSRKRRDSPLRQAPPEQKATSAANILWPTRGGGGAPSEPDWTVGDVNREEGGRGRRPQWRLNGRTLMLREGVSESDHGAAVSISSVNADHSGRYSCHRKKKVLYSLKVIVAAPPEQPIMSCYKRSPSSKIRCEWTPQQPVVVQPHCYLYLDKGTAGTFSRLNCSFSGRPMRCWCALEHREEEKRLLHMAYLCVSSTAGNSTSRLQIFIPMGIIKPEPPSAVAVRAVEGHERLLSVSWRFPCSWKRHDQYYELVYEIQYRPASSLDSQRDTIKHQHYTIRDVLPMVEYVIQLRAKDEYDGQWSDWSPPVYAYSWTAPPVPLWSTDQAATLDPLYIYSAGSGSGMGYTPTLESEQTQDQVWLHSLWISGLCVLLSLALAVYAFRHREKFVSKLHNLNMVTVCAAEPRPPPSNSLATAATAHEGHALVTFTPAPYKDPLPNAVEEQEEEEEEEEEDKREKPEKRSEAISFNNTSYFLLQTDRESVSQQSGPKCL</sequence>
<evidence type="ECO:0000256" key="4">
    <source>
        <dbReference type="ARBA" id="ARBA00022989"/>
    </source>
</evidence>
<keyword evidence="9" id="KW-0393">Immunoglobulin domain</keyword>
<evidence type="ECO:0000256" key="7">
    <source>
        <dbReference type="ARBA" id="ARBA00023170"/>
    </source>
</evidence>
<dbReference type="SMART" id="SM00060">
    <property type="entry name" value="FN3"/>
    <property type="match status" value="1"/>
</dbReference>
<proteinExistence type="predicted"/>
<keyword evidence="4 11" id="KW-1133">Transmembrane helix</keyword>
<dbReference type="SUPFAM" id="SSF48726">
    <property type="entry name" value="Immunoglobulin"/>
    <property type="match status" value="1"/>
</dbReference>
<dbReference type="CDD" id="cd00063">
    <property type="entry name" value="FN3"/>
    <property type="match status" value="1"/>
</dbReference>
<dbReference type="Gene3D" id="2.60.40.10">
    <property type="entry name" value="Immunoglobulins"/>
    <property type="match status" value="2"/>
</dbReference>
<dbReference type="AlphaFoldDB" id="A0A8C5A3Y5"/>
<keyword evidence="5 11" id="KW-0472">Membrane</keyword>
<keyword evidence="8" id="KW-0325">Glycoprotein</keyword>
<keyword evidence="3 12" id="KW-0732">Signal</keyword>
<dbReference type="OrthoDB" id="8634471at2759"/>
<dbReference type="Pfam" id="PF00041">
    <property type="entry name" value="fn3"/>
    <property type="match status" value="1"/>
</dbReference>
<dbReference type="SUPFAM" id="SSF49265">
    <property type="entry name" value="Fibronectin type III"/>
    <property type="match status" value="2"/>
</dbReference>
<dbReference type="InterPro" id="IPR015321">
    <property type="entry name" value="TypeI_recpt_CBD"/>
</dbReference>
<evidence type="ECO:0000256" key="9">
    <source>
        <dbReference type="ARBA" id="ARBA00023319"/>
    </source>
</evidence>
<dbReference type="GeneTree" id="ENSGT00940000165521"/>
<feature type="transmembrane region" description="Helical" evidence="11">
    <location>
        <begin position="491"/>
        <end position="514"/>
    </location>
</feature>
<evidence type="ECO:0000256" key="1">
    <source>
        <dbReference type="ARBA" id="ARBA00004479"/>
    </source>
</evidence>
<evidence type="ECO:0000259" key="13">
    <source>
        <dbReference type="PROSITE" id="PS50853"/>
    </source>
</evidence>
<dbReference type="OMA" id="RCWCALE"/>
<dbReference type="Proteomes" id="UP000694546">
    <property type="component" value="Chromosome 11"/>
</dbReference>
<dbReference type="InterPro" id="IPR036179">
    <property type="entry name" value="Ig-like_dom_sf"/>
</dbReference>
<dbReference type="PROSITE" id="PS50853">
    <property type="entry name" value="FN3"/>
    <property type="match status" value="1"/>
</dbReference>
<organism evidence="14 15">
    <name type="scientific">Gadus morhua</name>
    <name type="common">Atlantic cod</name>
    <dbReference type="NCBI Taxonomy" id="8049"/>
    <lineage>
        <taxon>Eukaryota</taxon>
        <taxon>Metazoa</taxon>
        <taxon>Chordata</taxon>
        <taxon>Craniata</taxon>
        <taxon>Vertebrata</taxon>
        <taxon>Euteleostomi</taxon>
        <taxon>Actinopterygii</taxon>
        <taxon>Neopterygii</taxon>
        <taxon>Teleostei</taxon>
        <taxon>Neoteleostei</taxon>
        <taxon>Acanthomorphata</taxon>
        <taxon>Zeiogadaria</taxon>
        <taxon>Gadariae</taxon>
        <taxon>Gadiformes</taxon>
        <taxon>Gadoidei</taxon>
        <taxon>Gadidae</taxon>
        <taxon>Gadus</taxon>
    </lineage>
</organism>
<feature type="compositionally biased region" description="Polar residues" evidence="10">
    <location>
        <begin position="615"/>
        <end position="624"/>
    </location>
</feature>
<feature type="signal peptide" evidence="12">
    <location>
        <begin position="1"/>
        <end position="16"/>
    </location>
</feature>
<accession>A0A8C5A3Y5</accession>
<evidence type="ECO:0000313" key="14">
    <source>
        <dbReference type="Ensembl" id="ENSGMOP00000026173.1"/>
    </source>
</evidence>
<name>A0A8C5A3Y5_GADMO</name>
<feature type="compositionally biased region" description="Basic and acidic residues" evidence="10">
    <location>
        <begin position="587"/>
        <end position="596"/>
    </location>
</feature>
<evidence type="ECO:0000256" key="12">
    <source>
        <dbReference type="SAM" id="SignalP"/>
    </source>
</evidence>
<feature type="domain" description="Fibronectin type-III" evidence="13">
    <location>
        <begin position="350"/>
        <end position="450"/>
    </location>
</feature>
<evidence type="ECO:0000256" key="6">
    <source>
        <dbReference type="ARBA" id="ARBA00023157"/>
    </source>
</evidence>
<evidence type="ECO:0000256" key="5">
    <source>
        <dbReference type="ARBA" id="ARBA00023136"/>
    </source>
</evidence>
<feature type="chain" id="PRO_5047432834" evidence="12">
    <location>
        <begin position="17"/>
        <end position="624"/>
    </location>
</feature>
<evidence type="ECO:0000256" key="8">
    <source>
        <dbReference type="ARBA" id="ARBA00023180"/>
    </source>
</evidence>
<comment type="subcellular location">
    <subcellularLocation>
        <location evidence="1">Membrane</location>
        <topology evidence="1">Single-pass type I membrane protein</topology>
    </subcellularLocation>
</comment>
<evidence type="ECO:0000256" key="11">
    <source>
        <dbReference type="SAM" id="Phobius"/>
    </source>
</evidence>
<keyword evidence="7" id="KW-0675">Receptor</keyword>
<keyword evidence="6" id="KW-1015">Disulfide bond</keyword>